<proteinExistence type="predicted"/>
<gene>
    <name evidence="1" type="ORF">LSTR_LSTR001125</name>
</gene>
<dbReference type="EMBL" id="QKKF02019844">
    <property type="protein sequence ID" value="RZF39604.1"/>
    <property type="molecule type" value="Genomic_DNA"/>
</dbReference>
<evidence type="ECO:0000313" key="1">
    <source>
        <dbReference type="EMBL" id="RZF39604.1"/>
    </source>
</evidence>
<name>A0A482X188_LAOST</name>
<dbReference type="AlphaFoldDB" id="A0A482X188"/>
<sequence length="96" mass="11195">MAATSFISAMRPRWRRWRPLIATFATSWLILRNVLNGRAKVVVVEWIANLDWRLTPSKLYSGIQAYCNKSYSSGWSFSTEHLGAFYVYIVMQLCRD</sequence>
<dbReference type="InParanoid" id="A0A482X188"/>
<organism evidence="1 2">
    <name type="scientific">Laodelphax striatellus</name>
    <name type="common">Small brown planthopper</name>
    <name type="synonym">Delphax striatella</name>
    <dbReference type="NCBI Taxonomy" id="195883"/>
    <lineage>
        <taxon>Eukaryota</taxon>
        <taxon>Metazoa</taxon>
        <taxon>Ecdysozoa</taxon>
        <taxon>Arthropoda</taxon>
        <taxon>Hexapoda</taxon>
        <taxon>Insecta</taxon>
        <taxon>Pterygota</taxon>
        <taxon>Neoptera</taxon>
        <taxon>Paraneoptera</taxon>
        <taxon>Hemiptera</taxon>
        <taxon>Auchenorrhyncha</taxon>
        <taxon>Fulgoroidea</taxon>
        <taxon>Delphacidae</taxon>
        <taxon>Criomorphinae</taxon>
        <taxon>Laodelphax</taxon>
    </lineage>
</organism>
<evidence type="ECO:0000313" key="2">
    <source>
        <dbReference type="Proteomes" id="UP000291343"/>
    </source>
</evidence>
<dbReference type="Proteomes" id="UP000291343">
    <property type="component" value="Unassembled WGS sequence"/>
</dbReference>
<keyword evidence="2" id="KW-1185">Reference proteome</keyword>
<comment type="caution">
    <text evidence="1">The sequence shown here is derived from an EMBL/GenBank/DDBJ whole genome shotgun (WGS) entry which is preliminary data.</text>
</comment>
<accession>A0A482X188</accession>
<reference evidence="1 2" key="1">
    <citation type="journal article" date="2017" name="Gigascience">
        <title>Genome sequence of the small brown planthopper, Laodelphax striatellus.</title>
        <authorList>
            <person name="Zhu J."/>
            <person name="Jiang F."/>
            <person name="Wang X."/>
            <person name="Yang P."/>
            <person name="Bao Y."/>
            <person name="Zhao W."/>
            <person name="Wang W."/>
            <person name="Lu H."/>
            <person name="Wang Q."/>
            <person name="Cui N."/>
            <person name="Li J."/>
            <person name="Chen X."/>
            <person name="Luo L."/>
            <person name="Yu J."/>
            <person name="Kang L."/>
            <person name="Cui F."/>
        </authorList>
    </citation>
    <scope>NUCLEOTIDE SEQUENCE [LARGE SCALE GENOMIC DNA]</scope>
    <source>
        <strain evidence="1">Lst14</strain>
    </source>
</reference>
<protein>
    <submittedName>
        <fullName evidence="1">Uncharacterized protein</fullName>
    </submittedName>
</protein>